<protein>
    <submittedName>
        <fullName evidence="2">ORF502</fullName>
    </submittedName>
</protein>
<reference evidence="2 3" key="1">
    <citation type="journal article" date="2014" name="Nat. Commun.">
        <title>Klebsormidium flaccidum genome reveals primary factors for plant terrestrial adaptation.</title>
        <authorList>
            <person name="Hori K."/>
            <person name="Maruyama F."/>
            <person name="Fujisawa T."/>
            <person name="Togashi T."/>
            <person name="Yamamoto N."/>
            <person name="Seo M."/>
            <person name="Sato S."/>
            <person name="Yamada T."/>
            <person name="Mori H."/>
            <person name="Tajima N."/>
            <person name="Moriyama T."/>
            <person name="Ikeuchi M."/>
            <person name="Watanabe M."/>
            <person name="Wada H."/>
            <person name="Kobayashi K."/>
            <person name="Saito M."/>
            <person name="Masuda T."/>
            <person name="Sasaki-Sekimoto Y."/>
            <person name="Mashiguchi K."/>
            <person name="Awai K."/>
            <person name="Shimojima M."/>
            <person name="Masuda S."/>
            <person name="Iwai M."/>
            <person name="Nobusawa T."/>
            <person name="Narise T."/>
            <person name="Kondo S."/>
            <person name="Saito H."/>
            <person name="Sato R."/>
            <person name="Murakawa M."/>
            <person name="Ihara Y."/>
            <person name="Oshima-Yamada Y."/>
            <person name="Ohtaka K."/>
            <person name="Satoh M."/>
            <person name="Sonobe K."/>
            <person name="Ishii M."/>
            <person name="Ohtani R."/>
            <person name="Kanamori-Sato M."/>
            <person name="Honoki R."/>
            <person name="Miyazaki D."/>
            <person name="Mochizuki H."/>
            <person name="Umetsu J."/>
            <person name="Higashi K."/>
            <person name="Shibata D."/>
            <person name="Kamiya Y."/>
            <person name="Sato N."/>
            <person name="Nakamura Y."/>
            <person name="Tabata S."/>
            <person name="Ida S."/>
            <person name="Kurokawa K."/>
            <person name="Ohta H."/>
        </authorList>
    </citation>
    <scope>NUCLEOTIDE SEQUENCE [LARGE SCALE GENOMIC DNA]</scope>
    <source>
        <strain evidence="2 3">NIES-2285</strain>
    </source>
</reference>
<dbReference type="AlphaFoldDB" id="A0A0U9HKR6"/>
<keyword evidence="1" id="KW-0812">Transmembrane</keyword>
<geneLocation type="chloroplast" evidence="2"/>
<dbReference type="Proteomes" id="UP000054558">
    <property type="component" value="Chromosome Pltd"/>
</dbReference>
<gene>
    <name evidence="2" type="primary">ORF502</name>
    <name evidence="2" type="ORF">KFL_018130350</name>
</gene>
<keyword evidence="3" id="KW-1185">Reference proteome</keyword>
<keyword evidence="1" id="KW-0472">Membrane</keyword>
<proteinExistence type="predicted"/>
<dbReference type="InParanoid" id="A0A0U9HKR6"/>
<organism evidence="2 3">
    <name type="scientific">Klebsormidium nitens</name>
    <name type="common">Green alga</name>
    <name type="synonym">Ulothrix nitens</name>
    <dbReference type="NCBI Taxonomy" id="105231"/>
    <lineage>
        <taxon>Eukaryota</taxon>
        <taxon>Viridiplantae</taxon>
        <taxon>Streptophyta</taxon>
        <taxon>Klebsormidiophyceae</taxon>
        <taxon>Klebsormidiales</taxon>
        <taxon>Klebsormidiaceae</taxon>
        <taxon>Klebsormidium</taxon>
    </lineage>
</organism>
<accession>A0A0U9HKR6</accession>
<keyword evidence="2" id="KW-0934">Plastid</keyword>
<evidence type="ECO:0000313" key="2">
    <source>
        <dbReference type="EMBL" id="GAQ93710.1"/>
    </source>
</evidence>
<keyword evidence="2" id="KW-0150">Chloroplast</keyword>
<sequence length="502" mass="56554">MKAMTNKKTISDCKSKKELVFSKQSTGEVILASSLCELVIKYLIYLFTSVFLACAFYFLYWVPLSKKGASSSPKFMTISISAQQAFLPAQTPQIANSLLHNTSPLFSLASHELPPAPAAQRMPRSALSPQGRTLWEEKPKTLKARERVMRKEHTSFDSPCFPVLPRRRFDKKGARSAFPNHHYERRDLNKDKAHDLKRKKLCTRLVRDAMVGYVYYYGLGPNLPKLLSIFSALRAMGIIDTEVAQEKIKEGIQYAVSNMSNVESGVNMAKQAKSISSNTDTNQKEKTTMILTDGFKTRQSVRLNNIENNPTLINNLLKAQGDDFFNFVSGGEGTRSRFKTFKNICTKDDIDHFARSYKKGILSPVRNFTLAAGYLADWDPSYPLSKGSDQFLQHVLEKTASAVQKKTQALENIQSLEDSSMQQEPHFVTIRLLGAGMSCLDKRFNNAKKSVSADDVAFWAKQNKQLISESLAEGFIELEKTGTLSDHLKKSQSELLEIYFEE</sequence>
<name>A0A0U9HKR6_KLENI</name>
<keyword evidence="1" id="KW-1133">Transmembrane helix</keyword>
<feature type="transmembrane region" description="Helical" evidence="1">
    <location>
        <begin position="42"/>
        <end position="62"/>
    </location>
</feature>
<evidence type="ECO:0000313" key="3">
    <source>
        <dbReference type="Proteomes" id="UP000054558"/>
    </source>
</evidence>
<evidence type="ECO:0000256" key="1">
    <source>
        <dbReference type="SAM" id="Phobius"/>
    </source>
</evidence>
<dbReference type="EMBL" id="DF238762">
    <property type="protein sequence ID" value="GAQ93710.1"/>
    <property type="molecule type" value="Genomic_DNA"/>
</dbReference>